<reference evidence="1 2" key="1">
    <citation type="submission" date="2019-06" db="EMBL/GenBank/DDBJ databases">
        <title>Paenimaribius caenipelagi gen. nov., sp. nov., isolated from a tidal flat.</title>
        <authorList>
            <person name="Yoon J.-H."/>
        </authorList>
    </citation>
    <scope>NUCLEOTIDE SEQUENCE [LARGE SCALE GENOMIC DNA]</scope>
    <source>
        <strain evidence="1 2">JBTF-M29</strain>
    </source>
</reference>
<dbReference type="AlphaFoldDB" id="A0A547PW81"/>
<dbReference type="EMBL" id="VFSV01000020">
    <property type="protein sequence ID" value="TRD18385.1"/>
    <property type="molecule type" value="Genomic_DNA"/>
</dbReference>
<protein>
    <submittedName>
        <fullName evidence="1">DUF935 domain-containing protein</fullName>
    </submittedName>
</protein>
<accession>A0A547PW81</accession>
<proteinExistence type="predicted"/>
<evidence type="ECO:0000313" key="2">
    <source>
        <dbReference type="Proteomes" id="UP000318590"/>
    </source>
</evidence>
<dbReference type="OrthoDB" id="9797300at2"/>
<sequence>MAVLDPYGRPVKLARLTEEQAAPSLTGIRSAFAEAVALGLTPVKLAGILQACDQGDLGAFVQLAEEMEERDPHYFSVLGTRKRAVSGVAPRVVPAGESAKEKAIAEAVTEQIAEAEGFSELIEDLLDCLGKGFALVEIDWHRDRSRWWPAGFVRVDPRFVTYDRETGREMRLIDEEDMVGGVPLTPFKFIRMDAQLKSGLAFRGGLARVVAFSWMCKAYTLKDWMAFVETYGLPLRLGRYGPSATPEDRKVLLRAVANIGSDAAAILPDDMRIEFTESKGTTGDKVFENLGRYVDEQISKAVLGQTMTSDDGSSMAQAEVHNEVRHDIAQADARAVTAALNRDLVRPFVDLNFGVQATYPKLLIEIAEAEDTDMVLQNVARLAALGVRFRQSEVRAKLGFSDPDADDEVFGGPVAKARPQTTEPATKDALNQPGTAPWWEELDAIERQEAEDWQGVMDPLTDPIDAVILGSTSFEEAIARLGEVLPQMRSAPLIDRLVRAMVQARGLGDVRDG</sequence>
<dbReference type="RefSeq" id="WP_142835057.1">
    <property type="nucleotide sequence ID" value="NZ_VFSV01000020.1"/>
</dbReference>
<keyword evidence="2" id="KW-1185">Reference proteome</keyword>
<name>A0A547PW81_9RHOB</name>
<dbReference type="Proteomes" id="UP000318590">
    <property type="component" value="Unassembled WGS sequence"/>
</dbReference>
<evidence type="ECO:0000313" key="1">
    <source>
        <dbReference type="EMBL" id="TRD18385.1"/>
    </source>
</evidence>
<dbReference type="InterPro" id="IPR009279">
    <property type="entry name" value="Portal_Mu"/>
</dbReference>
<dbReference type="Pfam" id="PF06074">
    <property type="entry name" value="Portal_Mu"/>
    <property type="match status" value="1"/>
</dbReference>
<comment type="caution">
    <text evidence="1">The sequence shown here is derived from an EMBL/GenBank/DDBJ whole genome shotgun (WGS) entry which is preliminary data.</text>
</comment>
<gene>
    <name evidence="1" type="ORF">FEV53_12065</name>
</gene>
<organism evidence="1 2">
    <name type="scientific">Palleronia caenipelagi</name>
    <dbReference type="NCBI Taxonomy" id="2489174"/>
    <lineage>
        <taxon>Bacteria</taxon>
        <taxon>Pseudomonadati</taxon>
        <taxon>Pseudomonadota</taxon>
        <taxon>Alphaproteobacteria</taxon>
        <taxon>Rhodobacterales</taxon>
        <taxon>Roseobacteraceae</taxon>
        <taxon>Palleronia</taxon>
    </lineage>
</organism>